<dbReference type="CDD" id="cd11393">
    <property type="entry name" value="bHLH_AtbHLH_like"/>
    <property type="match status" value="1"/>
</dbReference>
<feature type="region of interest" description="Disordered" evidence="4">
    <location>
        <begin position="558"/>
        <end position="599"/>
    </location>
</feature>
<name>A0A835BYH3_9POAL</name>
<comment type="caution">
    <text evidence="6">The sequence shown here is derived from an EMBL/GenBank/DDBJ whole genome shotgun (WGS) entry which is preliminary data.</text>
</comment>
<feature type="domain" description="BHLH" evidence="5">
    <location>
        <begin position="605"/>
        <end position="655"/>
    </location>
</feature>
<keyword evidence="2" id="KW-0805">Transcription regulation</keyword>
<dbReference type="SMART" id="SM00353">
    <property type="entry name" value="HLH"/>
    <property type="match status" value="1"/>
</dbReference>
<reference evidence="6" key="1">
    <citation type="submission" date="2020-07" db="EMBL/GenBank/DDBJ databases">
        <title>Genome sequence and genetic diversity analysis of an under-domesticated orphan crop, white fonio (Digitaria exilis).</title>
        <authorList>
            <person name="Bennetzen J.L."/>
            <person name="Chen S."/>
            <person name="Ma X."/>
            <person name="Wang X."/>
            <person name="Yssel A.E.J."/>
            <person name="Chaluvadi S.R."/>
            <person name="Johnson M."/>
            <person name="Gangashetty P."/>
            <person name="Hamidou F."/>
            <person name="Sanogo M.D."/>
            <person name="Zwaenepoel A."/>
            <person name="Wallace J."/>
            <person name="Van De Peer Y."/>
            <person name="Van Deynze A."/>
        </authorList>
    </citation>
    <scope>NUCLEOTIDE SEQUENCE</scope>
    <source>
        <tissue evidence="6">Leaves</tissue>
    </source>
</reference>
<dbReference type="PANTHER" id="PTHR46772:SF15">
    <property type="entry name" value="TRANSCRIPTION FACTOR BHLH95"/>
    <property type="match status" value="1"/>
</dbReference>
<dbReference type="InterPro" id="IPR044278">
    <property type="entry name" value="BHLH95-like"/>
</dbReference>
<feature type="compositionally biased region" description="Basic and acidic residues" evidence="4">
    <location>
        <begin position="523"/>
        <end position="536"/>
    </location>
</feature>
<dbReference type="Proteomes" id="UP000636709">
    <property type="component" value="Unassembled WGS sequence"/>
</dbReference>
<evidence type="ECO:0000256" key="1">
    <source>
        <dbReference type="ARBA" id="ARBA00005510"/>
    </source>
</evidence>
<evidence type="ECO:0000313" key="7">
    <source>
        <dbReference type="Proteomes" id="UP000636709"/>
    </source>
</evidence>
<accession>A0A835BYH3</accession>
<feature type="region of interest" description="Disordered" evidence="4">
    <location>
        <begin position="678"/>
        <end position="703"/>
    </location>
</feature>
<evidence type="ECO:0000256" key="3">
    <source>
        <dbReference type="ARBA" id="ARBA00023163"/>
    </source>
</evidence>
<feature type="region of interest" description="Disordered" evidence="4">
    <location>
        <begin position="741"/>
        <end position="760"/>
    </location>
</feature>
<keyword evidence="7" id="KW-1185">Reference proteome</keyword>
<dbReference type="PANTHER" id="PTHR46772">
    <property type="entry name" value="BHLH DOMAIN-CONTAINING PROTEIN"/>
    <property type="match status" value="1"/>
</dbReference>
<dbReference type="AlphaFoldDB" id="A0A835BYH3"/>
<evidence type="ECO:0000256" key="2">
    <source>
        <dbReference type="ARBA" id="ARBA00023015"/>
    </source>
</evidence>
<feature type="compositionally biased region" description="Low complexity" evidence="4">
    <location>
        <begin position="685"/>
        <end position="696"/>
    </location>
</feature>
<feature type="compositionally biased region" description="Basic and acidic residues" evidence="4">
    <location>
        <begin position="588"/>
        <end position="597"/>
    </location>
</feature>
<feature type="region of interest" description="Disordered" evidence="4">
    <location>
        <begin position="1"/>
        <end position="28"/>
    </location>
</feature>
<dbReference type="SUPFAM" id="SSF47459">
    <property type="entry name" value="HLH, helix-loop-helix DNA-binding domain"/>
    <property type="match status" value="1"/>
</dbReference>
<dbReference type="GO" id="GO:0009960">
    <property type="term" value="P:endosperm development"/>
    <property type="evidence" value="ECO:0007669"/>
    <property type="project" value="InterPro"/>
</dbReference>
<dbReference type="Pfam" id="PF00010">
    <property type="entry name" value="HLH"/>
    <property type="match status" value="1"/>
</dbReference>
<dbReference type="InterPro" id="IPR036638">
    <property type="entry name" value="HLH_DNA-bd_sf"/>
</dbReference>
<dbReference type="InterPro" id="IPR011598">
    <property type="entry name" value="bHLH_dom"/>
</dbReference>
<feature type="compositionally biased region" description="Basic and acidic residues" evidence="4">
    <location>
        <begin position="7"/>
        <end position="20"/>
    </location>
</feature>
<feature type="compositionally biased region" description="Polar residues" evidence="4">
    <location>
        <begin position="508"/>
        <end position="522"/>
    </location>
</feature>
<proteinExistence type="inferred from homology"/>
<comment type="similarity">
    <text evidence="1">Belongs to the bHLH protein family.</text>
</comment>
<dbReference type="GO" id="GO:0003700">
    <property type="term" value="F:DNA-binding transcription factor activity"/>
    <property type="evidence" value="ECO:0007669"/>
    <property type="project" value="InterPro"/>
</dbReference>
<dbReference type="InterPro" id="IPR045239">
    <property type="entry name" value="bHLH95_bHLH"/>
</dbReference>
<protein>
    <recommendedName>
        <fullName evidence="5">BHLH domain-containing protein</fullName>
    </recommendedName>
</protein>
<dbReference type="PROSITE" id="PS50888">
    <property type="entry name" value="BHLH"/>
    <property type="match status" value="1"/>
</dbReference>
<evidence type="ECO:0000256" key="4">
    <source>
        <dbReference type="SAM" id="MobiDB-lite"/>
    </source>
</evidence>
<organism evidence="6 7">
    <name type="scientific">Digitaria exilis</name>
    <dbReference type="NCBI Taxonomy" id="1010633"/>
    <lineage>
        <taxon>Eukaryota</taxon>
        <taxon>Viridiplantae</taxon>
        <taxon>Streptophyta</taxon>
        <taxon>Embryophyta</taxon>
        <taxon>Tracheophyta</taxon>
        <taxon>Spermatophyta</taxon>
        <taxon>Magnoliopsida</taxon>
        <taxon>Liliopsida</taxon>
        <taxon>Poales</taxon>
        <taxon>Poaceae</taxon>
        <taxon>PACMAD clade</taxon>
        <taxon>Panicoideae</taxon>
        <taxon>Panicodae</taxon>
        <taxon>Paniceae</taxon>
        <taxon>Anthephorinae</taxon>
        <taxon>Digitaria</taxon>
    </lineage>
</organism>
<dbReference type="EMBL" id="JACEFO010001732">
    <property type="protein sequence ID" value="KAF8715578.1"/>
    <property type="molecule type" value="Genomic_DNA"/>
</dbReference>
<dbReference type="OrthoDB" id="690068at2759"/>
<evidence type="ECO:0000259" key="5">
    <source>
        <dbReference type="PROSITE" id="PS50888"/>
    </source>
</evidence>
<dbReference type="GO" id="GO:0046983">
    <property type="term" value="F:protein dimerization activity"/>
    <property type="evidence" value="ECO:0007669"/>
    <property type="project" value="InterPro"/>
</dbReference>
<sequence length="903" mass="96116">MAQEGANLRHEVEQSHDHTTTLDGSKPTIVGSVIMGPTSTNSSCVSKLAIETSNVGSNQAIPMVLHAGEDNNAGSNIVDTGFELTDPSVLHVGEDKDMNTVSRLINPTMLHAGKDKYNNALSMLTSPMVVHADEENKSRCNLDIHEILQASEDNKTGSKLTSPVMLCAGEDNNIESKIESPTVLPVSMENNTNIRFKINNPLVVYSGKINTESKIATQTMLQAVESKDNYTESSLSSPVVIHGGNENKIGPKLAIEAVPLAGEDNNAESKLTRHDSEVVLHACEGNNTKHKLSIQVMPHDGEENNARSKLTKPTGLHAGEGSNTLSKLTTQAVCYASEDKNIKSNLASSMVIHSGGGNNIGSDLTIKEMPDADEVGSKLSSPVVLHASDGNNTTSKLTIQRTPHASDGNNNLSKHAKRGRLHVAVPHVDDDNNNTMSKIARPIVLPASKGSNNESKLSIQAMPHADEHNNTGSKLPRPAVLHADEDTNTTPMLTIQAVPHADEDNNDGSKANNPLVSNTSDNNVKEGKNDVDREEGSNNVATYGIDGRLAASKTYYKNPTSDSGGIHDIIKDSPSTITHGGRGSGKGKGNDKGKGKGPDVINVEVEHALHIWTERERRKKMKNMFNSLHSLLPQLPKKADKATVVGEAVTYIKTLEGTIQRLEKLKKDRKRLLAEQQLAVGAGGSSSTAPASSSSPAPMPSPATREAMLADMVQSWNTQDALMTELRAAASAVVTAGAGGISSSSAPRGMAPAPRGPAGPAPVLARAPAMQTWSGRNIVMSVTGKDAVINLSTSARPGMMSRLLYVMEKHRVSVVSASVASDQSQRMFCIHARVSTQTPVTSCQPWCVPAIHVCVGLGAYEILVVFCMHLQITAPAPPQLPANVTIEDRYKMAVAEMLHVAAI</sequence>
<keyword evidence="3" id="KW-0804">Transcription</keyword>
<dbReference type="Gene3D" id="4.10.280.10">
    <property type="entry name" value="Helix-loop-helix DNA-binding domain"/>
    <property type="match status" value="1"/>
</dbReference>
<feature type="region of interest" description="Disordered" evidence="4">
    <location>
        <begin position="500"/>
        <end position="539"/>
    </location>
</feature>
<gene>
    <name evidence="6" type="ORF">HU200_027240</name>
</gene>
<evidence type="ECO:0000313" key="6">
    <source>
        <dbReference type="EMBL" id="KAF8715578.1"/>
    </source>
</evidence>
<feature type="compositionally biased region" description="Low complexity" evidence="4">
    <location>
        <begin position="741"/>
        <end position="753"/>
    </location>
</feature>